<gene>
    <name evidence="1" type="ORF">M9H77_06927</name>
</gene>
<sequence>MAYFKLARVRSNCYKDGDYGGNAYRGSHYKDGHFTHISQMGIGNFSSRAKIFYHIPSDDCCENSPYNVYKEIPCVQNFWRQDMEKEGKMDYYSYDIISFPPPLSHSCFGHFCKETKSCSFVLDLDRNSIQYAYAITSMSGRRYTL</sequence>
<organism evidence="1 2">
    <name type="scientific">Catharanthus roseus</name>
    <name type="common">Madagascar periwinkle</name>
    <name type="synonym">Vinca rosea</name>
    <dbReference type="NCBI Taxonomy" id="4058"/>
    <lineage>
        <taxon>Eukaryota</taxon>
        <taxon>Viridiplantae</taxon>
        <taxon>Streptophyta</taxon>
        <taxon>Embryophyta</taxon>
        <taxon>Tracheophyta</taxon>
        <taxon>Spermatophyta</taxon>
        <taxon>Magnoliopsida</taxon>
        <taxon>eudicotyledons</taxon>
        <taxon>Gunneridae</taxon>
        <taxon>Pentapetalae</taxon>
        <taxon>asterids</taxon>
        <taxon>lamiids</taxon>
        <taxon>Gentianales</taxon>
        <taxon>Apocynaceae</taxon>
        <taxon>Rauvolfioideae</taxon>
        <taxon>Vinceae</taxon>
        <taxon>Catharanthinae</taxon>
        <taxon>Catharanthus</taxon>
    </lineage>
</organism>
<comment type="caution">
    <text evidence="1">The sequence shown here is derived from an EMBL/GenBank/DDBJ whole genome shotgun (WGS) entry which is preliminary data.</text>
</comment>
<evidence type="ECO:0000313" key="2">
    <source>
        <dbReference type="Proteomes" id="UP001060085"/>
    </source>
</evidence>
<dbReference type="EMBL" id="CM044702">
    <property type="protein sequence ID" value="KAI5675977.1"/>
    <property type="molecule type" value="Genomic_DNA"/>
</dbReference>
<name>A0ACC0BTR1_CATRO</name>
<keyword evidence="2" id="KW-1185">Reference proteome</keyword>
<evidence type="ECO:0000313" key="1">
    <source>
        <dbReference type="EMBL" id="KAI5675977.1"/>
    </source>
</evidence>
<reference evidence="2" key="1">
    <citation type="journal article" date="2023" name="Nat. Plants">
        <title>Single-cell RNA sequencing provides a high-resolution roadmap for understanding the multicellular compartmentation of specialized metabolism.</title>
        <authorList>
            <person name="Sun S."/>
            <person name="Shen X."/>
            <person name="Li Y."/>
            <person name="Li Y."/>
            <person name="Wang S."/>
            <person name="Li R."/>
            <person name="Zhang H."/>
            <person name="Shen G."/>
            <person name="Guo B."/>
            <person name="Wei J."/>
            <person name="Xu J."/>
            <person name="St-Pierre B."/>
            <person name="Chen S."/>
            <person name="Sun C."/>
        </authorList>
    </citation>
    <scope>NUCLEOTIDE SEQUENCE [LARGE SCALE GENOMIC DNA]</scope>
</reference>
<dbReference type="Proteomes" id="UP001060085">
    <property type="component" value="Linkage Group LG02"/>
</dbReference>
<accession>A0ACC0BTR1</accession>
<proteinExistence type="predicted"/>
<protein>
    <submittedName>
        <fullName evidence="1">Uncharacterized protein</fullName>
    </submittedName>
</protein>